<sequence>MNKEIEIEDYCGTITWLCMDDEIEFKAQVYFHFEEEEYDDDVICKIEHIYLTQRFNGIEKQIFPDRELSKELAEMVIERVENWPNEYGYQEQLLMEKEFYHENNQ</sequence>
<name>A0A6J5QVT2_9CAUD</name>
<evidence type="ECO:0000313" key="1">
    <source>
        <dbReference type="EMBL" id="CAB4149065.1"/>
    </source>
</evidence>
<protein>
    <submittedName>
        <fullName evidence="3">Uncharacterized protein</fullName>
    </submittedName>
</protein>
<evidence type="ECO:0000313" key="2">
    <source>
        <dbReference type="EMBL" id="CAB4153796.1"/>
    </source>
</evidence>
<gene>
    <name evidence="3" type="ORF">UFOVP1178_38</name>
    <name evidence="1" type="ORF">UFOVP522_44</name>
    <name evidence="2" type="ORF">UFOVP624_27</name>
</gene>
<proteinExistence type="predicted"/>
<reference evidence="3" key="1">
    <citation type="submission" date="2020-05" db="EMBL/GenBank/DDBJ databases">
        <authorList>
            <person name="Chiriac C."/>
            <person name="Salcher M."/>
            <person name="Ghai R."/>
            <person name="Kavagutti S V."/>
        </authorList>
    </citation>
    <scope>NUCLEOTIDE SEQUENCE</scope>
</reference>
<dbReference type="EMBL" id="LR797124">
    <property type="protein sequence ID" value="CAB4188563.1"/>
    <property type="molecule type" value="Genomic_DNA"/>
</dbReference>
<organism evidence="3">
    <name type="scientific">uncultured Caudovirales phage</name>
    <dbReference type="NCBI Taxonomy" id="2100421"/>
    <lineage>
        <taxon>Viruses</taxon>
        <taxon>Duplodnaviria</taxon>
        <taxon>Heunggongvirae</taxon>
        <taxon>Uroviricota</taxon>
        <taxon>Caudoviricetes</taxon>
        <taxon>Peduoviridae</taxon>
        <taxon>Maltschvirus</taxon>
        <taxon>Maltschvirus maltsch</taxon>
    </lineage>
</organism>
<evidence type="ECO:0000313" key="3">
    <source>
        <dbReference type="EMBL" id="CAB4188563.1"/>
    </source>
</evidence>
<dbReference type="EMBL" id="LR796602">
    <property type="protein sequence ID" value="CAB4153796.1"/>
    <property type="molecule type" value="Genomic_DNA"/>
</dbReference>
<accession>A0A6J5QVT2</accession>
<dbReference type="EMBL" id="LR796500">
    <property type="protein sequence ID" value="CAB4149065.1"/>
    <property type="molecule type" value="Genomic_DNA"/>
</dbReference>